<dbReference type="Proteomes" id="UP000233769">
    <property type="component" value="Chromosome tk0001"/>
</dbReference>
<organism evidence="1 2">
    <name type="scientific">Methylorubrum extorquens</name>
    <name type="common">Methylobacterium dichloromethanicum</name>
    <name type="synonym">Methylobacterium extorquens</name>
    <dbReference type="NCBI Taxonomy" id="408"/>
    <lineage>
        <taxon>Bacteria</taxon>
        <taxon>Pseudomonadati</taxon>
        <taxon>Pseudomonadota</taxon>
        <taxon>Alphaproteobacteria</taxon>
        <taxon>Hyphomicrobiales</taxon>
        <taxon>Methylobacteriaceae</taxon>
        <taxon>Methylorubrum</taxon>
    </lineage>
</organism>
<sequence length="76" mass="8165">MVNRLSVGPHPTSRLNKCERLQLLAHVSRDKQAITQPPAGPFSKKSVQNCPSLAFIAFLSDHASVIVCLGLGGKNL</sequence>
<gene>
    <name evidence="1" type="ORF">TK0001_2128</name>
</gene>
<protein>
    <submittedName>
        <fullName evidence="1">Uncharacterized protein</fullName>
    </submittedName>
</protein>
<accession>A0A2N9ANK5</accession>
<evidence type="ECO:0000313" key="2">
    <source>
        <dbReference type="Proteomes" id="UP000233769"/>
    </source>
</evidence>
<dbReference type="EMBL" id="LT962688">
    <property type="protein sequence ID" value="SOR28730.1"/>
    <property type="molecule type" value="Genomic_DNA"/>
</dbReference>
<proteinExistence type="predicted"/>
<name>A0A2N9ANK5_METEX</name>
<reference evidence="2" key="1">
    <citation type="submission" date="2017-10" db="EMBL/GenBank/DDBJ databases">
        <authorList>
            <person name="Regsiter A."/>
            <person name="William W."/>
        </authorList>
    </citation>
    <scope>NUCLEOTIDE SEQUENCE [LARGE SCALE GENOMIC DNA]</scope>
</reference>
<evidence type="ECO:0000313" key="1">
    <source>
        <dbReference type="EMBL" id="SOR28730.1"/>
    </source>
</evidence>
<dbReference type="AlphaFoldDB" id="A0A2N9ANK5"/>